<dbReference type="Pfam" id="PF13302">
    <property type="entry name" value="Acetyltransf_3"/>
    <property type="match status" value="1"/>
</dbReference>
<name>A0AA43XIG3_9CLOT</name>
<dbReference type="Proteomes" id="UP000449710">
    <property type="component" value="Unassembled WGS sequence"/>
</dbReference>
<dbReference type="PANTHER" id="PTHR43441:SF12">
    <property type="entry name" value="RIBOSOMAL N-ACETYLTRANSFERASE YDAF-RELATED"/>
    <property type="match status" value="1"/>
</dbReference>
<gene>
    <name evidence="2" type="ORF">ISALK_02565</name>
</gene>
<dbReference type="GO" id="GO:0008999">
    <property type="term" value="F:protein-N-terminal-alanine acetyltransferase activity"/>
    <property type="evidence" value="ECO:0007669"/>
    <property type="project" value="TreeGrafter"/>
</dbReference>
<evidence type="ECO:0000259" key="1">
    <source>
        <dbReference type="PROSITE" id="PS51186"/>
    </source>
</evidence>
<keyword evidence="3" id="KW-1185">Reference proteome</keyword>
<dbReference type="AlphaFoldDB" id="A0AA43XIG3"/>
<dbReference type="GO" id="GO:0005737">
    <property type="term" value="C:cytoplasm"/>
    <property type="evidence" value="ECO:0007669"/>
    <property type="project" value="TreeGrafter"/>
</dbReference>
<dbReference type="InterPro" id="IPR051908">
    <property type="entry name" value="Ribosomal_N-acetyltransferase"/>
</dbReference>
<dbReference type="SUPFAM" id="SSF55729">
    <property type="entry name" value="Acyl-CoA N-acyltransferases (Nat)"/>
    <property type="match status" value="1"/>
</dbReference>
<comment type="caution">
    <text evidence="2">The sequence shown here is derived from an EMBL/GenBank/DDBJ whole genome shotgun (WGS) entry which is preliminary data.</text>
</comment>
<feature type="domain" description="N-acetyltransferase" evidence="1">
    <location>
        <begin position="10"/>
        <end position="167"/>
    </location>
</feature>
<dbReference type="PANTHER" id="PTHR43441">
    <property type="entry name" value="RIBOSOMAL-PROTEIN-SERINE ACETYLTRANSFERASE"/>
    <property type="match status" value="1"/>
</dbReference>
<accession>A0AA43XIG3</accession>
<dbReference type="Gene3D" id="3.40.630.30">
    <property type="match status" value="1"/>
</dbReference>
<protein>
    <submittedName>
        <fullName evidence="2">GNAT family N-acetyltransferase</fullName>
    </submittedName>
</protein>
<proteinExistence type="predicted"/>
<organism evidence="2 3">
    <name type="scientific">Isachenkonia alkalipeptolytica</name>
    <dbReference type="NCBI Taxonomy" id="2565777"/>
    <lineage>
        <taxon>Bacteria</taxon>
        <taxon>Bacillati</taxon>
        <taxon>Bacillota</taxon>
        <taxon>Clostridia</taxon>
        <taxon>Eubacteriales</taxon>
        <taxon>Clostridiaceae</taxon>
        <taxon>Isachenkonia</taxon>
    </lineage>
</organism>
<dbReference type="EMBL" id="SUMG01000002">
    <property type="protein sequence ID" value="NBG87377.1"/>
    <property type="molecule type" value="Genomic_DNA"/>
</dbReference>
<reference evidence="2 3" key="1">
    <citation type="submission" date="2019-04" db="EMBL/GenBank/DDBJ databases">
        <title>Isachenkonia alkalipeptolytica gen. nov. sp. nov. a new anaerobic, alkiliphilic organothrophic bacterium capable to reduce synthesized ferrihydrite isolated from a soda lake.</title>
        <authorList>
            <person name="Toshchakov S.V."/>
            <person name="Zavarzina D.G."/>
            <person name="Zhilina T.N."/>
            <person name="Kostrikina N.A."/>
            <person name="Kublanov I.V."/>
        </authorList>
    </citation>
    <scope>NUCLEOTIDE SEQUENCE [LARGE SCALE GENOMIC DNA]</scope>
    <source>
        <strain evidence="2 3">Z-1701</strain>
    </source>
</reference>
<dbReference type="GO" id="GO:1990189">
    <property type="term" value="F:protein N-terminal-serine acetyltransferase activity"/>
    <property type="evidence" value="ECO:0007669"/>
    <property type="project" value="TreeGrafter"/>
</dbReference>
<dbReference type="RefSeq" id="WP_160718722.1">
    <property type="nucleotide sequence ID" value="NZ_SUMG01000002.1"/>
</dbReference>
<evidence type="ECO:0000313" key="2">
    <source>
        <dbReference type="EMBL" id="NBG87377.1"/>
    </source>
</evidence>
<sequence length="183" mass="21816">MFYYPIDREVEMRLLELKDAPKLYRLIQENRGHLKTWLGWVDSVNSLQDTKHYIKVVQSKMIEGHGFQSSIRVKDELAGLVGFHNFSSQNRSVAIGYWLGKKYQKKGLAIRSTKALVEYAFMEWDIHRIEIRCAAENFSSQQIPEKLGFQKEGVLREVEWLYDHYVDHQVYSMIKREWEEKNR</sequence>
<dbReference type="InterPro" id="IPR000182">
    <property type="entry name" value="GNAT_dom"/>
</dbReference>
<dbReference type="InterPro" id="IPR016181">
    <property type="entry name" value="Acyl_CoA_acyltransferase"/>
</dbReference>
<evidence type="ECO:0000313" key="3">
    <source>
        <dbReference type="Proteomes" id="UP000449710"/>
    </source>
</evidence>
<dbReference type="PROSITE" id="PS51186">
    <property type="entry name" value="GNAT"/>
    <property type="match status" value="1"/>
</dbReference>